<dbReference type="KEGG" id="lsj:LSJ_0853"/>
<sequence length="228" mass="23721">MKKVIYLGITMLSAMVLVGCSNTSSAPNTTSHSSNVKTEVKSSSTSKKEKKITAKAVDESSVVAESSSVDSNNNNNVNTNSNVQTATSQVASANSSVAKESSSVATGNTNVAENAVAPSVATESSQKVQEVNEQLTPAQIAALAAYYMGNDANSLTVHNMGNYNAVSGTDGKLLFAYSADGNNLKVGGFGDTPWDSVNANDVMQKAQQQGNKDSINQVANNTTFEKGY</sequence>
<name>A0A089QBR7_9LACO</name>
<accession>A0A089QBR7</accession>
<evidence type="ECO:0000313" key="6">
    <source>
        <dbReference type="Proteomes" id="UP000029488"/>
    </source>
</evidence>
<evidence type="ECO:0000256" key="2">
    <source>
        <dbReference type="SAM" id="SignalP"/>
    </source>
</evidence>
<evidence type="ECO:0000313" key="8">
    <source>
        <dbReference type="Proteomes" id="UP000471300"/>
    </source>
</evidence>
<dbReference type="EMBL" id="VSTR01000001">
    <property type="protein sequence ID" value="MYY72360.1"/>
    <property type="molecule type" value="Genomic_DNA"/>
</dbReference>
<reference evidence="3 6" key="1">
    <citation type="journal article" date="2014" name="BMC Genomics">
        <title>Unusual genome complexity in Lactobacillus salivarius JCM1046.</title>
        <authorList>
            <person name="Raftis E.J."/>
            <person name="Forde B.M."/>
            <person name="Claesson M.J."/>
            <person name="O'Toole P.W."/>
        </authorList>
    </citation>
    <scope>NUCLEOTIDE SEQUENCE [LARGE SCALE GENOMIC DNA]</scope>
    <source>
        <strain evidence="3 6">JCM1046</strain>
    </source>
</reference>
<dbReference type="Proteomes" id="UP000470980">
    <property type="component" value="Unassembled WGS sequence"/>
</dbReference>
<feature type="region of interest" description="Disordered" evidence="1">
    <location>
        <begin position="23"/>
        <end position="81"/>
    </location>
</feature>
<proteinExistence type="predicted"/>
<organism evidence="3 6">
    <name type="scientific">Ligilactobacillus salivarius</name>
    <dbReference type="NCBI Taxonomy" id="1624"/>
    <lineage>
        <taxon>Bacteria</taxon>
        <taxon>Bacillati</taxon>
        <taxon>Bacillota</taxon>
        <taxon>Bacilli</taxon>
        <taxon>Lactobacillales</taxon>
        <taxon>Lactobacillaceae</taxon>
        <taxon>Ligilactobacillus</taxon>
    </lineage>
</organism>
<reference evidence="7 8" key="2">
    <citation type="journal article" date="2020" name="Food Funct.">
        <title>Screening of Lactobacillus salivarius strains from the feces of Chinese populations and the evaluation of their effects against intestinal inflammation in mice.</title>
        <authorList>
            <person name="Zhai Q."/>
            <person name="Shen X."/>
            <person name="Cen S."/>
            <person name="Zhang C."/>
            <person name="Tian F."/>
            <person name="Zhao J."/>
            <person name="Zhang H."/>
            <person name="Xue Y."/>
            <person name="Chen W."/>
        </authorList>
    </citation>
    <scope>NUCLEOTIDE SEQUENCE [LARGE SCALE GENOMIC DNA]</scope>
    <source>
        <strain evidence="5 8">FZJTZ28M4.scaf</strain>
        <strain evidence="4 7">FZJTZ9M6.scaf</strain>
    </source>
</reference>
<evidence type="ECO:0000313" key="3">
    <source>
        <dbReference type="EMBL" id="AIR10534.1"/>
    </source>
</evidence>
<evidence type="ECO:0000313" key="7">
    <source>
        <dbReference type="Proteomes" id="UP000470980"/>
    </source>
</evidence>
<dbReference type="EMBL" id="VSTU01000008">
    <property type="protein sequence ID" value="MYZ66453.1"/>
    <property type="molecule type" value="Genomic_DNA"/>
</dbReference>
<gene>
    <name evidence="5" type="ORF">FYL06_05765</name>
    <name evidence="4" type="ORF">FYL10_01445</name>
    <name evidence="3" type="ORF">LSJ_0853</name>
</gene>
<protein>
    <submittedName>
        <fullName evidence="3">Putative secreted protein</fullName>
    </submittedName>
</protein>
<feature type="compositionally biased region" description="Polar residues" evidence="1">
    <location>
        <begin position="23"/>
        <end position="32"/>
    </location>
</feature>
<keyword evidence="2" id="KW-0732">Signal</keyword>
<feature type="compositionally biased region" description="Low complexity" evidence="1">
    <location>
        <begin position="59"/>
        <end position="81"/>
    </location>
</feature>
<dbReference type="Proteomes" id="UP000471300">
    <property type="component" value="Unassembled WGS sequence"/>
</dbReference>
<evidence type="ECO:0000256" key="1">
    <source>
        <dbReference type="SAM" id="MobiDB-lite"/>
    </source>
</evidence>
<evidence type="ECO:0000313" key="5">
    <source>
        <dbReference type="EMBL" id="MYZ66453.1"/>
    </source>
</evidence>
<evidence type="ECO:0000313" key="4">
    <source>
        <dbReference type="EMBL" id="MYY72360.1"/>
    </source>
</evidence>
<dbReference type="RefSeq" id="WP_014568385.1">
    <property type="nucleotide sequence ID" value="NZ_CP007646.1"/>
</dbReference>
<feature type="signal peptide" evidence="2">
    <location>
        <begin position="1"/>
        <end position="26"/>
    </location>
</feature>
<dbReference type="EMBL" id="CP007646">
    <property type="protein sequence ID" value="AIR10534.1"/>
    <property type="molecule type" value="Genomic_DNA"/>
</dbReference>
<dbReference type="PROSITE" id="PS51257">
    <property type="entry name" value="PROKAR_LIPOPROTEIN"/>
    <property type="match status" value="1"/>
</dbReference>
<dbReference type="GeneID" id="89465620"/>
<dbReference type="AlphaFoldDB" id="A0A089QBR7"/>
<feature type="chain" id="PRO_5044364646" evidence="2">
    <location>
        <begin position="27"/>
        <end position="228"/>
    </location>
</feature>
<dbReference type="Proteomes" id="UP000029488">
    <property type="component" value="Chromosome"/>
</dbReference>
<feature type="compositionally biased region" description="Low complexity" evidence="1">
    <location>
        <begin position="33"/>
        <end position="45"/>
    </location>
</feature>